<dbReference type="EMBL" id="VUMT01000005">
    <property type="protein sequence ID" value="MSS63150.1"/>
    <property type="molecule type" value="Genomic_DNA"/>
</dbReference>
<proteinExistence type="predicted"/>
<comment type="caution">
    <text evidence="1">The sequence shown here is derived from an EMBL/GenBank/DDBJ whole genome shotgun (WGS) entry which is preliminary data.</text>
</comment>
<evidence type="ECO:0000313" key="2">
    <source>
        <dbReference type="Proteomes" id="UP000482209"/>
    </source>
</evidence>
<dbReference type="AlphaFoldDB" id="A0A6L5XWD8"/>
<accession>A0A6L5XWD8</accession>
<reference evidence="1 2" key="1">
    <citation type="submission" date="2019-08" db="EMBL/GenBank/DDBJ databases">
        <title>In-depth cultivation of the pig gut microbiome towards novel bacterial diversity and tailored functional studies.</title>
        <authorList>
            <person name="Wylensek D."/>
            <person name="Hitch T.C.A."/>
            <person name="Clavel T."/>
        </authorList>
    </citation>
    <scope>NUCLEOTIDE SEQUENCE [LARGE SCALE GENOMIC DNA]</scope>
    <source>
        <strain evidence="1 2">WCA-693-APC-MOT-I</strain>
    </source>
</reference>
<dbReference type="Proteomes" id="UP000482209">
    <property type="component" value="Unassembled WGS sequence"/>
</dbReference>
<protein>
    <submittedName>
        <fullName evidence="1">HicB family protein</fullName>
    </submittedName>
</protein>
<keyword evidence="2" id="KW-1185">Reference proteome</keyword>
<sequence>MKYVYPVIFTQTADCVLVDVPVLDIQTEGTDMADAISMARDSIGLKGITLEDQGLEIPKPTKDIKKESNFSSEGDSLVSFVDIDFSDYRRMIDNRTVRKNVTLPSWLNYKAEQANVNFSKILQDGLISYLGLEQHH</sequence>
<dbReference type="SUPFAM" id="SSF143100">
    <property type="entry name" value="TTHA1013/TTHA0281-like"/>
    <property type="match status" value="1"/>
</dbReference>
<organism evidence="1 2">
    <name type="scientific">Velocimicrobium porci</name>
    <dbReference type="NCBI Taxonomy" id="2606634"/>
    <lineage>
        <taxon>Bacteria</taxon>
        <taxon>Bacillati</taxon>
        <taxon>Bacillota</taxon>
        <taxon>Clostridia</taxon>
        <taxon>Lachnospirales</taxon>
        <taxon>Lachnospiraceae</taxon>
        <taxon>Velocimicrobium</taxon>
    </lineage>
</organism>
<dbReference type="InterPro" id="IPR035069">
    <property type="entry name" value="TTHA1013/TTHA0281-like"/>
</dbReference>
<dbReference type="Gene3D" id="3.30.160.250">
    <property type="match status" value="1"/>
</dbReference>
<name>A0A6L5XWD8_9FIRM</name>
<evidence type="ECO:0000313" key="1">
    <source>
        <dbReference type="EMBL" id="MSS63150.1"/>
    </source>
</evidence>
<dbReference type="RefSeq" id="WP_154517913.1">
    <property type="nucleotide sequence ID" value="NZ_VUMT01000005.1"/>
</dbReference>
<gene>
    <name evidence="1" type="ORF">FYJ58_04560</name>
</gene>